<dbReference type="Pfam" id="PF05903">
    <property type="entry name" value="Peptidase_C97"/>
    <property type="match status" value="1"/>
</dbReference>
<dbReference type="PROSITE" id="PS51858">
    <property type="entry name" value="PPPDE"/>
    <property type="match status" value="1"/>
</dbReference>
<keyword evidence="2" id="KW-0645">Protease</keyword>
<evidence type="ECO:0000259" key="4">
    <source>
        <dbReference type="PROSITE" id="PS51858"/>
    </source>
</evidence>
<name>A0A4Z1SW93_GIAMU</name>
<evidence type="ECO:0000313" key="6">
    <source>
        <dbReference type="Proteomes" id="UP000315496"/>
    </source>
</evidence>
<evidence type="ECO:0000256" key="3">
    <source>
        <dbReference type="ARBA" id="ARBA00022801"/>
    </source>
</evidence>
<protein>
    <submittedName>
        <fullName evidence="5">PPPDE putative peptidase domain-containing protein</fullName>
    </submittedName>
</protein>
<keyword evidence="6" id="KW-1185">Reference proteome</keyword>
<evidence type="ECO:0000256" key="1">
    <source>
        <dbReference type="ARBA" id="ARBA00008140"/>
    </source>
</evidence>
<gene>
    <name evidence="5" type="ORF">GMRT_15789</name>
</gene>
<dbReference type="InterPro" id="IPR042266">
    <property type="entry name" value="PPPDE_sf"/>
</dbReference>
<dbReference type="EMBL" id="VDLU01000002">
    <property type="protein sequence ID" value="TNJ29145.1"/>
    <property type="molecule type" value="Genomic_DNA"/>
</dbReference>
<dbReference type="VEuPathDB" id="GiardiaDB:GMRT_15789"/>
<dbReference type="AlphaFoldDB" id="A0A4Z1SW93"/>
<keyword evidence="3" id="KW-0378">Hydrolase</keyword>
<accession>A0A4Z1SW93</accession>
<dbReference type="PANTHER" id="PTHR12378">
    <property type="entry name" value="DESUMOYLATING ISOPEPTIDASE"/>
    <property type="match status" value="1"/>
</dbReference>
<dbReference type="OrthoDB" id="21221at2759"/>
<evidence type="ECO:0000313" key="5">
    <source>
        <dbReference type="EMBL" id="TNJ29145.1"/>
    </source>
</evidence>
<dbReference type="Gene3D" id="3.90.1720.30">
    <property type="entry name" value="PPPDE domains"/>
    <property type="match status" value="1"/>
</dbReference>
<dbReference type="PANTHER" id="PTHR12378:SF7">
    <property type="entry name" value="DESUMOYLATING ISOPEPTIDASE 1"/>
    <property type="match status" value="1"/>
</dbReference>
<evidence type="ECO:0000256" key="2">
    <source>
        <dbReference type="ARBA" id="ARBA00022670"/>
    </source>
</evidence>
<dbReference type="Proteomes" id="UP000315496">
    <property type="component" value="Chromosome 2"/>
</dbReference>
<dbReference type="GO" id="GO:0008233">
    <property type="term" value="F:peptidase activity"/>
    <property type="evidence" value="ECO:0007669"/>
    <property type="project" value="UniProtKB-KW"/>
</dbReference>
<dbReference type="GO" id="GO:0006508">
    <property type="term" value="P:proteolysis"/>
    <property type="evidence" value="ECO:0007669"/>
    <property type="project" value="UniProtKB-KW"/>
</dbReference>
<feature type="domain" description="PPPDE" evidence="4">
    <location>
        <begin position="1"/>
        <end position="142"/>
    </location>
</feature>
<reference evidence="5 6" key="1">
    <citation type="submission" date="2019-05" db="EMBL/GenBank/DDBJ databases">
        <title>The compact genome of Giardia muris reveals important steps in the evolution of intestinal protozoan parasites.</title>
        <authorList>
            <person name="Xu F."/>
            <person name="Jimenez-Gonzalez A."/>
            <person name="Einarsson E."/>
            <person name="Astvaldsson A."/>
            <person name="Peirasmaki D."/>
            <person name="Eckmann L."/>
            <person name="Andersson J.O."/>
            <person name="Svard S.G."/>
            <person name="Jerlstrom-Hultqvist J."/>
        </authorList>
    </citation>
    <scope>NUCLEOTIDE SEQUENCE [LARGE SCALE GENOMIC DNA]</scope>
    <source>
        <strain evidence="5 6">Roberts-Thomson</strain>
    </source>
</reference>
<organism evidence="5 6">
    <name type="scientific">Giardia muris</name>
    <dbReference type="NCBI Taxonomy" id="5742"/>
    <lineage>
        <taxon>Eukaryota</taxon>
        <taxon>Metamonada</taxon>
        <taxon>Diplomonadida</taxon>
        <taxon>Hexamitidae</taxon>
        <taxon>Giardiinae</taxon>
        <taxon>Giardia</taxon>
    </lineage>
</organism>
<comment type="caution">
    <text evidence="5">The sequence shown here is derived from an EMBL/GenBank/DDBJ whole genome shotgun (WGS) entry which is preliminary data.</text>
</comment>
<dbReference type="SMART" id="SM01179">
    <property type="entry name" value="DUF862"/>
    <property type="match status" value="1"/>
</dbReference>
<sequence>MKVVLQVYDLSNGIACSLSGALMGQTFEAVYHTGVSVDGQEYYYGGGGIQCDAVGTTPYGTPIEQIDMGETTKTLAEVTAYIDSVRPIFTLEKYDFIDHNCNHFSTAFLEFLCQKAVPERILNQGKEFLRTPLGRMAAPFLRSGLNPEVYEGKAPSAAPPIIPLSTFLPQGVSSTTKTTSIHIEEPLVLIPDQESLQKHVDIISQALGAHGNISDGVAFSTKFPDTIDATVARSIHTVPSELVTSLCSLVEEILTEEAGEKKDGEPSTETVITACLDALSCVCLSQKQDGIVEACMPLSLYAQHQTLLKSQAYLRYTINWLSQLAGMKDFRARSQDYLQLAIKVLDDSGLKVFGYRLLYVMSRIMTTTDVSAVKEMLFPILIQPIVEGAQATMKDSEKRTLYAQQANLASGALGRLIITAVDKQRPDGWYEAARKALKDLDLKVLKAPCCTDLQTYLQLDELAREELF</sequence>
<proteinExistence type="inferred from homology"/>
<dbReference type="InterPro" id="IPR008580">
    <property type="entry name" value="PPPDE_dom"/>
</dbReference>
<comment type="similarity">
    <text evidence="1">Belongs to the DeSI family.</text>
</comment>
<dbReference type="GO" id="GO:0070646">
    <property type="term" value="P:protein modification by small protein removal"/>
    <property type="evidence" value="ECO:0007669"/>
    <property type="project" value="TreeGrafter"/>
</dbReference>